<keyword evidence="3" id="KW-1185">Reference proteome</keyword>
<evidence type="ECO:0000259" key="1">
    <source>
        <dbReference type="Pfam" id="PF01909"/>
    </source>
</evidence>
<dbReference type="SUPFAM" id="SSF81301">
    <property type="entry name" value="Nucleotidyltransferase"/>
    <property type="match status" value="1"/>
</dbReference>
<dbReference type="InterPro" id="IPR002934">
    <property type="entry name" value="Polymerase_NTP_transf_dom"/>
</dbReference>
<dbReference type="EMBL" id="PIOD01000015">
    <property type="protein sequence ID" value="RDW17068.1"/>
    <property type="molecule type" value="Genomic_DNA"/>
</dbReference>
<protein>
    <recommendedName>
        <fullName evidence="1">Polymerase nucleotidyl transferase domain-containing protein</fullName>
    </recommendedName>
</protein>
<proteinExistence type="predicted"/>
<accession>A0A3D8PP98</accession>
<dbReference type="Gene3D" id="3.30.460.10">
    <property type="entry name" value="Beta Polymerase, domain 2"/>
    <property type="match status" value="1"/>
</dbReference>
<sequence>MGNLNRLEPVKAARKFIENYFPYCDGALLAGSIVRGEATETSDLDIVIFDKTYRSSYRESVIEYDWPIEVFAHNLNSYQDYFESDYKRARPSLPRMVTEGIILKDNGVLL</sequence>
<evidence type="ECO:0000313" key="2">
    <source>
        <dbReference type="EMBL" id="RDW17068.1"/>
    </source>
</evidence>
<dbReference type="Proteomes" id="UP000256520">
    <property type="component" value="Unassembled WGS sequence"/>
</dbReference>
<evidence type="ECO:0000313" key="3">
    <source>
        <dbReference type="Proteomes" id="UP000256520"/>
    </source>
</evidence>
<dbReference type="RefSeq" id="WP_115750336.1">
    <property type="nucleotide sequence ID" value="NZ_PIOD01000015.1"/>
</dbReference>
<name>A0A3D8PP98_9BACI</name>
<dbReference type="OrthoDB" id="43980at2"/>
<dbReference type="GO" id="GO:0016779">
    <property type="term" value="F:nucleotidyltransferase activity"/>
    <property type="evidence" value="ECO:0007669"/>
    <property type="project" value="InterPro"/>
</dbReference>
<dbReference type="InterPro" id="IPR043519">
    <property type="entry name" value="NT_sf"/>
</dbReference>
<gene>
    <name evidence="2" type="ORF">CWR45_13100</name>
</gene>
<dbReference type="AlphaFoldDB" id="A0A3D8PP98"/>
<organism evidence="2 3">
    <name type="scientific">Oceanobacillus chungangensis</name>
    <dbReference type="NCBI Taxonomy" id="1229152"/>
    <lineage>
        <taxon>Bacteria</taxon>
        <taxon>Bacillati</taxon>
        <taxon>Bacillota</taxon>
        <taxon>Bacilli</taxon>
        <taxon>Bacillales</taxon>
        <taxon>Bacillaceae</taxon>
        <taxon>Oceanobacillus</taxon>
    </lineage>
</organism>
<reference evidence="3" key="1">
    <citation type="submission" date="2017-11" db="EMBL/GenBank/DDBJ databases">
        <authorList>
            <person name="Zhu W."/>
        </authorList>
    </citation>
    <scope>NUCLEOTIDE SEQUENCE [LARGE SCALE GENOMIC DNA]</scope>
    <source>
        <strain evidence="3">CAU 1051</strain>
    </source>
</reference>
<comment type="caution">
    <text evidence="2">The sequence shown here is derived from an EMBL/GenBank/DDBJ whole genome shotgun (WGS) entry which is preliminary data.</text>
</comment>
<dbReference type="Pfam" id="PF01909">
    <property type="entry name" value="NTP_transf_2"/>
    <property type="match status" value="1"/>
</dbReference>
<dbReference type="CDD" id="cd05403">
    <property type="entry name" value="NT_KNTase_like"/>
    <property type="match status" value="1"/>
</dbReference>
<feature type="domain" description="Polymerase nucleotidyl transferase" evidence="1">
    <location>
        <begin position="19"/>
        <end position="53"/>
    </location>
</feature>